<dbReference type="EMBL" id="OCNJ01000001">
    <property type="protein sequence ID" value="SOD91069.1"/>
    <property type="molecule type" value="Genomic_DNA"/>
</dbReference>
<dbReference type="Gene3D" id="3.40.50.850">
    <property type="entry name" value="Isochorismatase-like"/>
    <property type="match status" value="1"/>
</dbReference>
<dbReference type="AlphaFoldDB" id="A0A286G7F9"/>
<sequence length="181" mass="19881">MLMTADRSSLLIVDVQEKLCPVMDDPRIVLHNGSRLMRGAARLGVPVTVTEQYPEGIGPTMFDLRELTAPENVLTKRTFSSAADAGIVERLRGFGRPQVVVAGIESHVCVLQTCLGFRALGYEVFVVRDACSSRRVADRDAAFVRMAAAGVAVVTTEMVLFEWLGDSRHEAFREVSKTLIK</sequence>
<reference evidence="3" key="1">
    <citation type="submission" date="2017-09" db="EMBL/GenBank/DDBJ databases">
        <authorList>
            <person name="Varghese N."/>
            <person name="Submissions S."/>
        </authorList>
    </citation>
    <scope>NUCLEOTIDE SEQUENCE [LARGE SCALE GENOMIC DNA]</scope>
    <source>
        <strain evidence="3">USBA 140</strain>
    </source>
</reference>
<gene>
    <name evidence="2" type="ORF">SAMN05421508_101793</name>
</gene>
<evidence type="ECO:0000313" key="3">
    <source>
        <dbReference type="Proteomes" id="UP000219621"/>
    </source>
</evidence>
<proteinExistence type="predicted"/>
<protein>
    <submittedName>
        <fullName evidence="2">Nicotinamidase-related amidase</fullName>
    </submittedName>
</protein>
<evidence type="ECO:0000313" key="2">
    <source>
        <dbReference type="EMBL" id="SOD91069.1"/>
    </source>
</evidence>
<dbReference type="PANTHER" id="PTHR14119">
    <property type="entry name" value="HYDROLASE"/>
    <property type="match status" value="1"/>
</dbReference>
<dbReference type="RefSeq" id="WP_097277648.1">
    <property type="nucleotide sequence ID" value="NZ_OCNJ01000001.1"/>
</dbReference>
<keyword evidence="3" id="KW-1185">Reference proteome</keyword>
<dbReference type="Proteomes" id="UP000219621">
    <property type="component" value="Unassembled WGS sequence"/>
</dbReference>
<dbReference type="PANTHER" id="PTHR14119:SF3">
    <property type="entry name" value="ISOCHORISMATASE DOMAIN-CONTAINING PROTEIN 2"/>
    <property type="match status" value="1"/>
</dbReference>
<accession>A0A286G7F9</accession>
<dbReference type="InterPro" id="IPR036380">
    <property type="entry name" value="Isochorismatase-like_sf"/>
</dbReference>
<dbReference type="Pfam" id="PF00857">
    <property type="entry name" value="Isochorismatase"/>
    <property type="match status" value="1"/>
</dbReference>
<dbReference type="OrthoDB" id="9796958at2"/>
<evidence type="ECO:0000259" key="1">
    <source>
        <dbReference type="Pfam" id="PF00857"/>
    </source>
</evidence>
<dbReference type="InterPro" id="IPR050993">
    <property type="entry name" value="Isochorismatase_domain"/>
</dbReference>
<feature type="domain" description="Isochorismatase-like" evidence="1">
    <location>
        <begin position="10"/>
        <end position="157"/>
    </location>
</feature>
<dbReference type="CDD" id="cd01012">
    <property type="entry name" value="YcaC_related"/>
    <property type="match status" value="1"/>
</dbReference>
<organism evidence="2 3">
    <name type="scientific">Caenispirillum bisanense</name>
    <dbReference type="NCBI Taxonomy" id="414052"/>
    <lineage>
        <taxon>Bacteria</taxon>
        <taxon>Pseudomonadati</taxon>
        <taxon>Pseudomonadota</taxon>
        <taxon>Alphaproteobacteria</taxon>
        <taxon>Rhodospirillales</taxon>
        <taxon>Novispirillaceae</taxon>
        <taxon>Caenispirillum</taxon>
    </lineage>
</organism>
<dbReference type="SUPFAM" id="SSF52499">
    <property type="entry name" value="Isochorismatase-like hydrolases"/>
    <property type="match status" value="1"/>
</dbReference>
<name>A0A286G7F9_9PROT</name>
<dbReference type="InterPro" id="IPR000868">
    <property type="entry name" value="Isochorismatase-like_dom"/>
</dbReference>